<dbReference type="AlphaFoldDB" id="A0A2P5BI71"/>
<sequence length="37" mass="4490">MFRTSLGKIQHYHHTEKLDAFQCWYWNGCNSWVPTCT</sequence>
<evidence type="ECO:0000313" key="1">
    <source>
        <dbReference type="EMBL" id="PON48499.1"/>
    </source>
</evidence>
<reference evidence="2" key="1">
    <citation type="submission" date="2016-06" db="EMBL/GenBank/DDBJ databases">
        <title>Parallel loss of symbiosis genes in relatives of nitrogen-fixing non-legume Parasponia.</title>
        <authorList>
            <person name="Van Velzen R."/>
            <person name="Holmer R."/>
            <person name="Bu F."/>
            <person name="Rutten L."/>
            <person name="Van Zeijl A."/>
            <person name="Liu W."/>
            <person name="Santuari L."/>
            <person name="Cao Q."/>
            <person name="Sharma T."/>
            <person name="Shen D."/>
            <person name="Roswanjaya Y."/>
            <person name="Wardhani T."/>
            <person name="Kalhor M.S."/>
            <person name="Jansen J."/>
            <person name="Van den Hoogen J."/>
            <person name="Gungor B."/>
            <person name="Hartog M."/>
            <person name="Hontelez J."/>
            <person name="Verver J."/>
            <person name="Yang W.-C."/>
            <person name="Schijlen E."/>
            <person name="Repin R."/>
            <person name="Schilthuizen M."/>
            <person name="Schranz E."/>
            <person name="Heidstra R."/>
            <person name="Miyata K."/>
            <person name="Fedorova E."/>
            <person name="Kohlen W."/>
            <person name="Bisseling T."/>
            <person name="Smit S."/>
            <person name="Geurts R."/>
        </authorList>
    </citation>
    <scope>NUCLEOTIDE SEQUENCE [LARGE SCALE GENOMIC DNA]</scope>
    <source>
        <strain evidence="2">cv. WU1-14</strain>
    </source>
</reference>
<accession>A0A2P5BI71</accession>
<protein>
    <submittedName>
        <fullName evidence="1">Uncharacterized protein</fullName>
    </submittedName>
</protein>
<organism evidence="1 2">
    <name type="scientific">Parasponia andersonii</name>
    <name type="common">Sponia andersonii</name>
    <dbReference type="NCBI Taxonomy" id="3476"/>
    <lineage>
        <taxon>Eukaryota</taxon>
        <taxon>Viridiplantae</taxon>
        <taxon>Streptophyta</taxon>
        <taxon>Embryophyta</taxon>
        <taxon>Tracheophyta</taxon>
        <taxon>Spermatophyta</taxon>
        <taxon>Magnoliopsida</taxon>
        <taxon>eudicotyledons</taxon>
        <taxon>Gunneridae</taxon>
        <taxon>Pentapetalae</taxon>
        <taxon>rosids</taxon>
        <taxon>fabids</taxon>
        <taxon>Rosales</taxon>
        <taxon>Cannabaceae</taxon>
        <taxon>Parasponia</taxon>
    </lineage>
</organism>
<dbReference type="Proteomes" id="UP000237105">
    <property type="component" value="Unassembled WGS sequence"/>
</dbReference>
<dbReference type="EMBL" id="JXTB01000276">
    <property type="protein sequence ID" value="PON48499.1"/>
    <property type="molecule type" value="Genomic_DNA"/>
</dbReference>
<keyword evidence="2" id="KW-1185">Reference proteome</keyword>
<name>A0A2P5BI71_PARAD</name>
<evidence type="ECO:0000313" key="2">
    <source>
        <dbReference type="Proteomes" id="UP000237105"/>
    </source>
</evidence>
<comment type="caution">
    <text evidence="1">The sequence shown here is derived from an EMBL/GenBank/DDBJ whole genome shotgun (WGS) entry which is preliminary data.</text>
</comment>
<gene>
    <name evidence="1" type="ORF">PanWU01x14_236940</name>
</gene>
<proteinExistence type="predicted"/>